<dbReference type="Proteomes" id="UP000297245">
    <property type="component" value="Unassembled WGS sequence"/>
</dbReference>
<keyword evidence="2" id="KW-1185">Reference proteome</keyword>
<evidence type="ECO:0008006" key="3">
    <source>
        <dbReference type="Google" id="ProtNLM"/>
    </source>
</evidence>
<dbReference type="Gene3D" id="2.40.70.10">
    <property type="entry name" value="Acid Proteases"/>
    <property type="match status" value="1"/>
</dbReference>
<accession>A0A4S8M7V9</accession>
<sequence length="165" mass="18484">MAQKADCTENKPVREDLANEDVIEVHTVQSVLSRTSQPFRTTVKLIDNDRKETEFINAIVDDGAMVAAIDTGLYEKLRKKIDGWGRSTRRMRMANGELVLAEATWTGKVQLKGLEVDGSFEVFDSGGSWQLLFGKPLLEQFKAVHEYTTDTIKVSDGKTARTVFN</sequence>
<dbReference type="EMBL" id="ML179146">
    <property type="protein sequence ID" value="THU97913.1"/>
    <property type="molecule type" value="Genomic_DNA"/>
</dbReference>
<evidence type="ECO:0000313" key="2">
    <source>
        <dbReference type="Proteomes" id="UP000297245"/>
    </source>
</evidence>
<dbReference type="InterPro" id="IPR021109">
    <property type="entry name" value="Peptidase_aspartic_dom_sf"/>
</dbReference>
<dbReference type="OrthoDB" id="3262237at2759"/>
<proteinExistence type="predicted"/>
<reference evidence="1 2" key="1">
    <citation type="journal article" date="2019" name="Nat. Ecol. Evol.">
        <title>Megaphylogeny resolves global patterns of mushroom evolution.</title>
        <authorList>
            <person name="Varga T."/>
            <person name="Krizsan K."/>
            <person name="Foldi C."/>
            <person name="Dima B."/>
            <person name="Sanchez-Garcia M."/>
            <person name="Sanchez-Ramirez S."/>
            <person name="Szollosi G.J."/>
            <person name="Szarkandi J.G."/>
            <person name="Papp V."/>
            <person name="Albert L."/>
            <person name="Andreopoulos W."/>
            <person name="Angelini C."/>
            <person name="Antonin V."/>
            <person name="Barry K.W."/>
            <person name="Bougher N.L."/>
            <person name="Buchanan P."/>
            <person name="Buyck B."/>
            <person name="Bense V."/>
            <person name="Catcheside P."/>
            <person name="Chovatia M."/>
            <person name="Cooper J."/>
            <person name="Damon W."/>
            <person name="Desjardin D."/>
            <person name="Finy P."/>
            <person name="Geml J."/>
            <person name="Haridas S."/>
            <person name="Hughes K."/>
            <person name="Justo A."/>
            <person name="Karasinski D."/>
            <person name="Kautmanova I."/>
            <person name="Kiss B."/>
            <person name="Kocsube S."/>
            <person name="Kotiranta H."/>
            <person name="LaButti K.M."/>
            <person name="Lechner B.E."/>
            <person name="Liimatainen K."/>
            <person name="Lipzen A."/>
            <person name="Lukacs Z."/>
            <person name="Mihaltcheva S."/>
            <person name="Morgado L.N."/>
            <person name="Niskanen T."/>
            <person name="Noordeloos M.E."/>
            <person name="Ohm R.A."/>
            <person name="Ortiz-Santana B."/>
            <person name="Ovrebo C."/>
            <person name="Racz N."/>
            <person name="Riley R."/>
            <person name="Savchenko A."/>
            <person name="Shiryaev A."/>
            <person name="Soop K."/>
            <person name="Spirin V."/>
            <person name="Szebenyi C."/>
            <person name="Tomsovsky M."/>
            <person name="Tulloss R.E."/>
            <person name="Uehling J."/>
            <person name="Grigoriev I.V."/>
            <person name="Vagvolgyi C."/>
            <person name="Papp T."/>
            <person name="Martin F.M."/>
            <person name="Miettinen O."/>
            <person name="Hibbett D.S."/>
            <person name="Nagy L.G."/>
        </authorList>
    </citation>
    <scope>NUCLEOTIDE SEQUENCE [LARGE SCALE GENOMIC DNA]</scope>
    <source>
        <strain evidence="1 2">CBS 962.96</strain>
    </source>
</reference>
<feature type="non-terminal residue" evidence="1">
    <location>
        <position position="165"/>
    </location>
</feature>
<organism evidence="1 2">
    <name type="scientific">Dendrothele bispora (strain CBS 962.96)</name>
    <dbReference type="NCBI Taxonomy" id="1314807"/>
    <lineage>
        <taxon>Eukaryota</taxon>
        <taxon>Fungi</taxon>
        <taxon>Dikarya</taxon>
        <taxon>Basidiomycota</taxon>
        <taxon>Agaricomycotina</taxon>
        <taxon>Agaricomycetes</taxon>
        <taxon>Agaricomycetidae</taxon>
        <taxon>Agaricales</taxon>
        <taxon>Agaricales incertae sedis</taxon>
        <taxon>Dendrothele</taxon>
    </lineage>
</organism>
<name>A0A4S8M7V9_DENBC</name>
<gene>
    <name evidence="1" type="ORF">K435DRAFT_661880</name>
</gene>
<protein>
    <recommendedName>
        <fullName evidence="3">Aspartic peptidase DDI1-type domain-containing protein</fullName>
    </recommendedName>
</protein>
<dbReference type="AlphaFoldDB" id="A0A4S8M7V9"/>
<evidence type="ECO:0000313" key="1">
    <source>
        <dbReference type="EMBL" id="THU97913.1"/>
    </source>
</evidence>